<evidence type="ECO:0000256" key="1">
    <source>
        <dbReference type="SAM" id="SignalP"/>
    </source>
</evidence>
<keyword evidence="1" id="KW-0732">Signal</keyword>
<dbReference type="InterPro" id="IPR019861">
    <property type="entry name" value="PorP/SprF_Bacteroidetes"/>
</dbReference>
<evidence type="ECO:0000313" key="3">
    <source>
        <dbReference type="Proteomes" id="UP000240357"/>
    </source>
</evidence>
<dbReference type="OrthoDB" id="978914at2"/>
<comment type="caution">
    <text evidence="2">The sequence shown here is derived from an EMBL/GenBank/DDBJ whole genome shotgun (WGS) entry which is preliminary data.</text>
</comment>
<dbReference type="EMBL" id="PYFT01000001">
    <property type="protein sequence ID" value="PSR54392.1"/>
    <property type="molecule type" value="Genomic_DNA"/>
</dbReference>
<feature type="signal peptide" evidence="1">
    <location>
        <begin position="1"/>
        <end position="18"/>
    </location>
</feature>
<dbReference type="NCBIfam" id="TIGR03519">
    <property type="entry name" value="T9SS_PorP_fam"/>
    <property type="match status" value="1"/>
</dbReference>
<organism evidence="2 3">
    <name type="scientific">Adhaeribacter arboris</name>
    <dbReference type="NCBI Taxonomy" id="2072846"/>
    <lineage>
        <taxon>Bacteria</taxon>
        <taxon>Pseudomonadati</taxon>
        <taxon>Bacteroidota</taxon>
        <taxon>Cytophagia</taxon>
        <taxon>Cytophagales</taxon>
        <taxon>Hymenobacteraceae</taxon>
        <taxon>Adhaeribacter</taxon>
    </lineage>
</organism>
<sequence>MKLRLFFAAMLLSFSSMAQYKPQYTQYIFNGLVINPAYAGSKNVVHLNAFYRTQWTGLEGAPTTQSFSIDGVNKSNRIGVGVQAINDQIGAQRRTSASINGAVKLNVSESGVLSVGIAAGASQFRVDRNKLITTDPNDHTIDNAETNLIQPDLKLGVYFHTDKFYLGISATDLLDMKQENAFNPERSYFLTTGYVFDLGEHLKFKPSILMKENFHGPTNLDLNAFLLIENRIWLGGTYRTAANIFKNNFEASDLANKDAVSAIAEVFLSPKLRLGYSYDFTLTQLNNYSTHEFSLGVLLFKKAETKMLTPQYF</sequence>
<reference evidence="2 3" key="1">
    <citation type="submission" date="2018-03" db="EMBL/GenBank/DDBJ databases">
        <title>Adhaeribacter sp. HMF7605 Genome sequencing and assembly.</title>
        <authorList>
            <person name="Kang H."/>
            <person name="Kang J."/>
            <person name="Cha I."/>
            <person name="Kim H."/>
            <person name="Joh K."/>
        </authorList>
    </citation>
    <scope>NUCLEOTIDE SEQUENCE [LARGE SCALE GENOMIC DNA]</scope>
    <source>
        <strain evidence="2 3">HMF7605</strain>
    </source>
</reference>
<evidence type="ECO:0008006" key="4">
    <source>
        <dbReference type="Google" id="ProtNLM"/>
    </source>
</evidence>
<accession>A0A2T2YFX2</accession>
<keyword evidence="3" id="KW-1185">Reference proteome</keyword>
<proteinExistence type="predicted"/>
<evidence type="ECO:0000313" key="2">
    <source>
        <dbReference type="EMBL" id="PSR54392.1"/>
    </source>
</evidence>
<feature type="chain" id="PRO_5015617537" description="Type IX secretion system membrane protein PorP/SprF" evidence="1">
    <location>
        <begin position="19"/>
        <end position="313"/>
    </location>
</feature>
<gene>
    <name evidence="2" type="ORF">AHMF7605_13165</name>
</gene>
<dbReference type="Pfam" id="PF11751">
    <property type="entry name" value="PorP_SprF"/>
    <property type="match status" value="1"/>
</dbReference>
<dbReference type="RefSeq" id="WP_106930034.1">
    <property type="nucleotide sequence ID" value="NZ_PYFT01000001.1"/>
</dbReference>
<protein>
    <recommendedName>
        <fullName evidence="4">Type IX secretion system membrane protein PorP/SprF</fullName>
    </recommendedName>
</protein>
<dbReference type="Proteomes" id="UP000240357">
    <property type="component" value="Unassembled WGS sequence"/>
</dbReference>
<dbReference type="AlphaFoldDB" id="A0A2T2YFX2"/>
<name>A0A2T2YFX2_9BACT</name>